<reference evidence="15" key="2">
    <citation type="submission" date="2025-05" db="UniProtKB">
        <authorList>
            <consortium name="Ensembl"/>
        </authorList>
    </citation>
    <scope>IDENTIFICATION</scope>
</reference>
<evidence type="ECO:0000256" key="7">
    <source>
        <dbReference type="ARBA" id="ARBA00023128"/>
    </source>
</evidence>
<dbReference type="PANTHER" id="PTHR14021:SF15">
    <property type="entry name" value="IRON-SULFUR CLUSTER CO-CHAPERONE PROTEIN HSCB"/>
    <property type="match status" value="1"/>
</dbReference>
<feature type="domain" description="J" evidence="14">
    <location>
        <begin position="82"/>
        <end position="154"/>
    </location>
</feature>
<dbReference type="InterPro" id="IPR009073">
    <property type="entry name" value="HscB_oligo_C"/>
</dbReference>
<evidence type="ECO:0000256" key="1">
    <source>
        <dbReference type="ARBA" id="ARBA00004173"/>
    </source>
</evidence>
<dbReference type="GO" id="GO:0046872">
    <property type="term" value="F:metal ion binding"/>
    <property type="evidence" value="ECO:0007669"/>
    <property type="project" value="UniProtKB-KW"/>
</dbReference>
<dbReference type="Gene3D" id="1.10.287.110">
    <property type="entry name" value="DnaJ domain"/>
    <property type="match status" value="1"/>
</dbReference>
<evidence type="ECO:0000313" key="16">
    <source>
        <dbReference type="Proteomes" id="UP000472272"/>
    </source>
</evidence>
<protein>
    <recommendedName>
        <fullName evidence="13">Iron-sulfur cluster co-chaperone protein HscB</fullName>
    </recommendedName>
</protein>
<evidence type="ECO:0000256" key="10">
    <source>
        <dbReference type="ARBA" id="ARBA00058496"/>
    </source>
</evidence>
<evidence type="ECO:0000256" key="12">
    <source>
        <dbReference type="ARBA" id="ARBA00065697"/>
    </source>
</evidence>
<dbReference type="FunFam" id="1.10.287.110:FF:000042">
    <property type="entry name" value="Iron-sulfur cluster co-chaperone protein HscB, mitochondrial"/>
    <property type="match status" value="1"/>
</dbReference>
<evidence type="ECO:0000256" key="6">
    <source>
        <dbReference type="ARBA" id="ARBA00022723"/>
    </source>
</evidence>
<dbReference type="GO" id="GO:0001671">
    <property type="term" value="F:ATPase activator activity"/>
    <property type="evidence" value="ECO:0007669"/>
    <property type="project" value="InterPro"/>
</dbReference>
<reference evidence="15 16" key="1">
    <citation type="journal article" date="2019" name="Proc. Natl. Acad. Sci. U.S.A.">
        <title>Regulatory changes in pterin and carotenoid genes underlie balanced color polymorphisms in the wall lizard.</title>
        <authorList>
            <person name="Andrade P."/>
            <person name="Pinho C."/>
            <person name="Perez I de Lanuza G."/>
            <person name="Afonso S."/>
            <person name="Brejcha J."/>
            <person name="Rubin C.J."/>
            <person name="Wallerman O."/>
            <person name="Pereira P."/>
            <person name="Sabatino S.J."/>
            <person name="Bellati A."/>
            <person name="Pellitteri-Rosa D."/>
            <person name="Bosakova Z."/>
            <person name="Bunikis I."/>
            <person name="Carretero M.A."/>
            <person name="Feiner N."/>
            <person name="Marsik P."/>
            <person name="Pauperio F."/>
            <person name="Salvi D."/>
            <person name="Soler L."/>
            <person name="While G.M."/>
            <person name="Uller T."/>
            <person name="Font E."/>
            <person name="Andersson L."/>
            <person name="Carneiro M."/>
        </authorList>
    </citation>
    <scope>NUCLEOTIDE SEQUENCE</scope>
</reference>
<dbReference type="Pfam" id="PF18256">
    <property type="entry name" value="HscB_4_cys"/>
    <property type="match status" value="1"/>
</dbReference>
<dbReference type="OrthoDB" id="448954at2759"/>
<dbReference type="GO" id="GO:0042802">
    <property type="term" value="F:identical protein binding"/>
    <property type="evidence" value="ECO:0007669"/>
    <property type="project" value="Ensembl"/>
</dbReference>
<dbReference type="Ensembl" id="ENSPMRT00000037874.1">
    <property type="protein sequence ID" value="ENSPMRP00000035732.1"/>
    <property type="gene ID" value="ENSPMRG00000023079.1"/>
</dbReference>
<evidence type="ECO:0000256" key="3">
    <source>
        <dbReference type="ARBA" id="ARBA00005151"/>
    </source>
</evidence>
<dbReference type="Gene3D" id="1.20.1280.20">
    <property type="entry name" value="HscB, C-terminal domain"/>
    <property type="match status" value="1"/>
</dbReference>
<comment type="subcellular location">
    <subcellularLocation>
        <location evidence="2">Cytoplasm</location>
    </subcellularLocation>
    <subcellularLocation>
        <location evidence="1">Mitochondrion</location>
    </subcellularLocation>
</comment>
<dbReference type="InterPro" id="IPR004640">
    <property type="entry name" value="HscB"/>
</dbReference>
<keyword evidence="5" id="KW-0963">Cytoplasm</keyword>
<dbReference type="GO" id="GO:0005654">
    <property type="term" value="C:nucleoplasm"/>
    <property type="evidence" value="ECO:0007669"/>
    <property type="project" value="Ensembl"/>
</dbReference>
<dbReference type="SUPFAM" id="SSF46565">
    <property type="entry name" value="Chaperone J-domain"/>
    <property type="match status" value="1"/>
</dbReference>
<comment type="function">
    <text evidence="9">Acts as a co-chaperone in iron-sulfur cluster assembly in mitochondria. Required for incorporation of iron-sulfur clusters into SDHB, the iron-sulfur protein subunit of succinate dehydrogenase that is involved in complex II of the mitochondrial electron transport chain. Recruited to SDHB by interaction with SDHAF1 which first binds SDHB and then recruits the iron-sulfur transfer complex formed by HSC20, HSPA9 and ISCU through direct binding to HSC20. Plays an essential role in hematopoiesis.</text>
</comment>
<keyword evidence="6" id="KW-0479">Metal-binding</keyword>
<dbReference type="SUPFAM" id="SSF47144">
    <property type="entry name" value="HSC20 (HSCB), C-terminal oligomerisation domain"/>
    <property type="match status" value="1"/>
</dbReference>
<dbReference type="OMA" id="LMFIERF"/>
<keyword evidence="7" id="KW-0496">Mitochondrion</keyword>
<evidence type="ECO:0000256" key="9">
    <source>
        <dbReference type="ARBA" id="ARBA00054586"/>
    </source>
</evidence>
<keyword evidence="16" id="KW-1185">Reference proteome</keyword>
<evidence type="ECO:0000256" key="4">
    <source>
        <dbReference type="ARBA" id="ARBA00010476"/>
    </source>
</evidence>
<accession>A0A670KLV5</accession>
<dbReference type="GeneTree" id="ENSGT00390000008206"/>
<proteinExistence type="inferred from homology"/>
<comment type="similarity">
    <text evidence="4">Belongs to the HscB family.</text>
</comment>
<dbReference type="FunFam" id="1.20.1280.20:FF:000002">
    <property type="entry name" value="HscB mitochondrial iron-sulfur cluster co-chaperone"/>
    <property type="match status" value="1"/>
</dbReference>
<name>A0A670KLV5_PODMU</name>
<dbReference type="InterPro" id="IPR036869">
    <property type="entry name" value="J_dom_sf"/>
</dbReference>
<dbReference type="Ensembl" id="ENSPMRT00000037869.1">
    <property type="protein sequence ID" value="ENSPMRP00000035727.1"/>
    <property type="gene ID" value="ENSPMRG00000023079.1"/>
</dbReference>
<dbReference type="InterPro" id="IPR036386">
    <property type="entry name" value="HscB_C_sf"/>
</dbReference>
<evidence type="ECO:0000313" key="15">
    <source>
        <dbReference type="Ensembl" id="ENSPMRP00000035722.1"/>
    </source>
</evidence>
<sequence>MRWDALSRRLRWAAAAGPRRLLGPRAPPWAAAAAAWPSPSSSSPPSPASCWSCGLALPPASPPPRFFCPSCRALQPPEPRADLFRLLGCERSFQVDVGLVQQRFRSLQRALHPDFFSRRPQAEQNFSKQHSSLANKAYRTLLSPLSRGLYLLELNGVELEKGTDAEADPEFLSEIMEINEKLSDANNDAKIEEMENFIAAKQEELIKDVSRAFEHDDLQEAKKYLAKMKYFANLEEKLKKKKIPS</sequence>
<dbReference type="GO" id="GO:0005829">
    <property type="term" value="C:cytosol"/>
    <property type="evidence" value="ECO:0007669"/>
    <property type="project" value="Ensembl"/>
</dbReference>
<dbReference type="InterPro" id="IPR001623">
    <property type="entry name" value="DnaJ_domain"/>
</dbReference>
<gene>
    <name evidence="15" type="primary">HSCB</name>
</gene>
<comment type="subunit">
    <text evidence="12">Interacts with ISCU and HSPA9 to form an iron-sulfur transfer complex. Interacts with SDHAF1 (via the first LYR motif); the interaction recruits the iron-sulfur transfer complex composed of HSC20, HSPA9 and ISCU and mediates the incorporation of iron-sulfur clusters into SDHB which also interacts with HSC20. Interacts with the cytoplasmic form of ISCU and with CIA complex member CIAO1 (via LYR motif).</text>
</comment>
<dbReference type="InterPro" id="IPR040682">
    <property type="entry name" value="HscB_4_cys"/>
</dbReference>
<evidence type="ECO:0000256" key="11">
    <source>
        <dbReference type="ARBA" id="ARBA00065241"/>
    </source>
</evidence>
<keyword evidence="8" id="KW-0143">Chaperone</keyword>
<dbReference type="PANTHER" id="PTHR14021">
    <property type="entry name" value="IRON-SULFUR CLUSTER CO-CHAPERONE PROTEIN HSCB"/>
    <property type="match status" value="1"/>
</dbReference>
<evidence type="ECO:0000256" key="5">
    <source>
        <dbReference type="ARBA" id="ARBA00022490"/>
    </source>
</evidence>
<dbReference type="Pfam" id="PF07743">
    <property type="entry name" value="HSCB_C"/>
    <property type="match status" value="1"/>
</dbReference>
<dbReference type="NCBIfam" id="TIGR00714">
    <property type="entry name" value="hscB"/>
    <property type="match status" value="1"/>
</dbReference>
<dbReference type="GO" id="GO:0005739">
    <property type="term" value="C:mitochondrion"/>
    <property type="evidence" value="ECO:0007669"/>
    <property type="project" value="UniProtKB-SubCell"/>
</dbReference>
<dbReference type="Proteomes" id="UP000472272">
    <property type="component" value="Chromosome 16"/>
</dbReference>
<comment type="pathway">
    <text evidence="3">Cofactor biosynthesis; iron-sulfur cluster biosynthesis.</text>
</comment>
<dbReference type="GO" id="GO:0051087">
    <property type="term" value="F:protein-folding chaperone binding"/>
    <property type="evidence" value="ECO:0007669"/>
    <property type="project" value="InterPro"/>
</dbReference>
<dbReference type="Ensembl" id="ENSPMRT00000037864.1">
    <property type="protein sequence ID" value="ENSPMRP00000035722.1"/>
    <property type="gene ID" value="ENSPMRG00000023079.1"/>
</dbReference>
<dbReference type="GO" id="GO:0044571">
    <property type="term" value="P:[2Fe-2S] cluster assembly"/>
    <property type="evidence" value="ECO:0007669"/>
    <property type="project" value="InterPro"/>
</dbReference>
<comment type="subunit">
    <text evidence="11">Homodimer. Interacts with ISCU (cytoplasmic form); this interaction stabilizes the (Fe-S) clusters on ISCU. Interacts with the CIA complex member CIAO1 (via LYR motif).</text>
</comment>
<evidence type="ECO:0000259" key="14">
    <source>
        <dbReference type="PROSITE" id="PS50076"/>
    </source>
</evidence>
<evidence type="ECO:0000256" key="8">
    <source>
        <dbReference type="ARBA" id="ARBA00023186"/>
    </source>
</evidence>
<evidence type="ECO:0000256" key="13">
    <source>
        <dbReference type="ARBA" id="ARBA00073563"/>
    </source>
</evidence>
<dbReference type="PROSITE" id="PS50076">
    <property type="entry name" value="DNAJ_2"/>
    <property type="match status" value="1"/>
</dbReference>
<dbReference type="AlphaFoldDB" id="A0A670KLV5"/>
<organism evidence="15 16">
    <name type="scientific">Podarcis muralis</name>
    <name type="common">Wall lizard</name>
    <name type="synonym">Lacerta muralis</name>
    <dbReference type="NCBI Taxonomy" id="64176"/>
    <lineage>
        <taxon>Eukaryota</taxon>
        <taxon>Metazoa</taxon>
        <taxon>Chordata</taxon>
        <taxon>Craniata</taxon>
        <taxon>Vertebrata</taxon>
        <taxon>Euteleostomi</taxon>
        <taxon>Lepidosauria</taxon>
        <taxon>Squamata</taxon>
        <taxon>Bifurcata</taxon>
        <taxon>Unidentata</taxon>
        <taxon>Episquamata</taxon>
        <taxon>Laterata</taxon>
        <taxon>Lacertibaenia</taxon>
        <taxon>Lacertidae</taxon>
        <taxon>Podarcis</taxon>
    </lineage>
</organism>
<dbReference type="GO" id="GO:0051259">
    <property type="term" value="P:protein complex oligomerization"/>
    <property type="evidence" value="ECO:0007669"/>
    <property type="project" value="InterPro"/>
</dbReference>
<evidence type="ECO:0000256" key="2">
    <source>
        <dbReference type="ARBA" id="ARBA00004496"/>
    </source>
</evidence>
<dbReference type="Ensembl" id="ENSPMRT00000037858.1">
    <property type="protein sequence ID" value="ENSPMRP00000035716.1"/>
    <property type="gene ID" value="ENSPMRG00000023079.1"/>
</dbReference>
<comment type="function">
    <text evidence="10">Acts as a co-chaperone in iron-sulfur cluster assembly in the cytoplasm. Also mediates complex formation between components of the cytosolic iron-sulfur biogenesis pathway and the CIA targeting complex composed of CIAO1, DIPK1B/FAM69B and MMS19 by binding directly to the scaffold protein ISCU and to CIAO1. This facilitates iron-sulfur cluster insertion into a number of cytoplasmic and nuclear proteins including POLD1, ELP3, DPYD and PPAT.</text>
</comment>